<protein>
    <submittedName>
        <fullName evidence="1">Uncharacterized protein</fullName>
    </submittedName>
</protein>
<keyword evidence="2" id="KW-1185">Reference proteome</keyword>
<dbReference type="EMBL" id="ACYG01000030">
    <property type="protein sequence ID" value="EEV16525.1"/>
    <property type="molecule type" value="Genomic_DNA"/>
</dbReference>
<gene>
    <name evidence="1" type="ORF">CAMGR0001_0131</name>
</gene>
<dbReference type="AlphaFoldDB" id="C8PKB6"/>
<dbReference type="Proteomes" id="UP000005709">
    <property type="component" value="Unassembled WGS sequence"/>
</dbReference>
<reference evidence="1 2" key="1">
    <citation type="submission" date="2009-07" db="EMBL/GenBank/DDBJ databases">
        <authorList>
            <person name="Madupu R."/>
            <person name="Sebastian Y."/>
            <person name="Durkin A.S."/>
            <person name="Torralba M."/>
            <person name="Methe B."/>
            <person name="Sutton G.G."/>
            <person name="Strausberg R.L."/>
            <person name="Nelson K.E."/>
        </authorList>
    </citation>
    <scope>NUCLEOTIDE SEQUENCE [LARGE SCALE GENOMIC DNA]</scope>
    <source>
        <strain evidence="1 2">RM3268</strain>
    </source>
</reference>
<comment type="caution">
    <text evidence="1">The sequence shown here is derived from an EMBL/GenBank/DDBJ whole genome shotgun (WGS) entry which is preliminary data.</text>
</comment>
<evidence type="ECO:0000313" key="1">
    <source>
        <dbReference type="EMBL" id="EEV16525.1"/>
    </source>
</evidence>
<proteinExistence type="predicted"/>
<name>C8PKB6_9BACT</name>
<sequence>MSALDIFGASFLAQTPSAALNLNPRAGNDKRAKTPTRTEVKAPNFLSNFAFR</sequence>
<accession>C8PKB6</accession>
<evidence type="ECO:0000313" key="2">
    <source>
        <dbReference type="Proteomes" id="UP000005709"/>
    </source>
</evidence>
<organism evidence="1 2">
    <name type="scientific">Campylobacter gracilis RM3268</name>
    <dbReference type="NCBI Taxonomy" id="553220"/>
    <lineage>
        <taxon>Bacteria</taxon>
        <taxon>Pseudomonadati</taxon>
        <taxon>Campylobacterota</taxon>
        <taxon>Epsilonproteobacteria</taxon>
        <taxon>Campylobacterales</taxon>
        <taxon>Campylobacteraceae</taxon>
        <taxon>Campylobacter</taxon>
    </lineage>
</organism>